<dbReference type="PaxDb" id="4081-Solyc03g117880.1.1"/>
<proteinExistence type="predicted"/>
<evidence type="ECO:0000313" key="1">
    <source>
        <dbReference type="EnsemblPlants" id="Solyc03g117880.1.1.1"/>
    </source>
</evidence>
<accession>A0A3Q7FV95</accession>
<dbReference type="AlphaFoldDB" id="A0A3Q7FV95"/>
<organism evidence="1">
    <name type="scientific">Solanum lycopersicum</name>
    <name type="common">Tomato</name>
    <name type="synonym">Lycopersicon esculentum</name>
    <dbReference type="NCBI Taxonomy" id="4081"/>
    <lineage>
        <taxon>Eukaryota</taxon>
        <taxon>Viridiplantae</taxon>
        <taxon>Streptophyta</taxon>
        <taxon>Embryophyta</taxon>
        <taxon>Tracheophyta</taxon>
        <taxon>Spermatophyta</taxon>
        <taxon>Magnoliopsida</taxon>
        <taxon>eudicotyledons</taxon>
        <taxon>Gunneridae</taxon>
        <taxon>Pentapetalae</taxon>
        <taxon>asterids</taxon>
        <taxon>lamiids</taxon>
        <taxon>Solanales</taxon>
        <taxon>Solanaceae</taxon>
        <taxon>Solanoideae</taxon>
        <taxon>Solaneae</taxon>
        <taxon>Solanum</taxon>
        <taxon>Solanum subgen. Lycopersicon</taxon>
    </lineage>
</organism>
<sequence length="84" mass="9293">MSDKNQLSEGEAATSELLPRSLLIREWKREDQMLVISVLLLVIAGAARKEKRMEGGAKDIAGCWCCCSLVFAGREKETTLPLAR</sequence>
<keyword evidence="2" id="KW-1185">Reference proteome</keyword>
<dbReference type="Gramene" id="Solyc03g117880.1.1">
    <property type="protein sequence ID" value="Solyc03g117880.1.1.1"/>
    <property type="gene ID" value="Solyc03g117880.1"/>
</dbReference>
<dbReference type="EnsemblPlants" id="Solyc03g117880.1.1">
    <property type="protein sequence ID" value="Solyc03g117880.1.1.1"/>
    <property type="gene ID" value="Solyc03g117880.1"/>
</dbReference>
<protein>
    <submittedName>
        <fullName evidence="1">Uncharacterized protein</fullName>
    </submittedName>
</protein>
<dbReference type="InParanoid" id="A0A3Q7FV95"/>
<reference evidence="1" key="1">
    <citation type="journal article" date="2012" name="Nature">
        <title>The tomato genome sequence provides insights into fleshy fruit evolution.</title>
        <authorList>
            <consortium name="Tomato Genome Consortium"/>
        </authorList>
    </citation>
    <scope>NUCLEOTIDE SEQUENCE [LARGE SCALE GENOMIC DNA]</scope>
    <source>
        <strain evidence="1">cv. Heinz 1706</strain>
    </source>
</reference>
<dbReference type="Proteomes" id="UP000004994">
    <property type="component" value="Chromosome 3"/>
</dbReference>
<name>A0A3Q7FV95_SOLLC</name>
<evidence type="ECO:0000313" key="2">
    <source>
        <dbReference type="Proteomes" id="UP000004994"/>
    </source>
</evidence>
<reference evidence="1" key="2">
    <citation type="submission" date="2019-01" db="UniProtKB">
        <authorList>
            <consortium name="EnsemblPlants"/>
        </authorList>
    </citation>
    <scope>IDENTIFICATION</scope>
    <source>
        <strain evidence="1">cv. Heinz 1706</strain>
    </source>
</reference>